<dbReference type="EMBL" id="VFQC01000001">
    <property type="protein sequence ID" value="TQN32822.1"/>
    <property type="molecule type" value="Genomic_DNA"/>
</dbReference>
<reference evidence="1 2" key="1">
    <citation type="submission" date="2019-06" db="EMBL/GenBank/DDBJ databases">
        <title>Sequencing the genomes of 1000 actinobacteria strains.</title>
        <authorList>
            <person name="Klenk H.-P."/>
        </authorList>
    </citation>
    <scope>NUCLEOTIDE SEQUENCE [LARGE SCALE GENOMIC DNA]</scope>
    <source>
        <strain evidence="1 2">DSM 45015</strain>
    </source>
</reference>
<accession>A0A543NLY3</accession>
<gene>
    <name evidence="1" type="ORF">FHX37_2806</name>
</gene>
<dbReference type="RefSeq" id="WP_141924271.1">
    <property type="nucleotide sequence ID" value="NZ_VFQC01000001.1"/>
</dbReference>
<evidence type="ECO:0000313" key="2">
    <source>
        <dbReference type="Proteomes" id="UP000317422"/>
    </source>
</evidence>
<proteinExistence type="predicted"/>
<dbReference type="AlphaFoldDB" id="A0A543NLY3"/>
<comment type="caution">
    <text evidence="1">The sequence shown here is derived from an EMBL/GenBank/DDBJ whole genome shotgun (WGS) entry which is preliminary data.</text>
</comment>
<sequence>MPVREVARLAVVRGAYGTDLRLKKLMAHPVVARWMKRVGLGYDARLAVWAYEKDAVWGVGWWHTRPVPPRTRCDICGVRPAGTTIGGYAYDPLEEDDLPGEDSSREALAWRYVRKCGQCDTMGFSEAETDAELDRMIRRERRYSLTGFWKTPRQRADEEDED</sequence>
<keyword evidence="2" id="KW-1185">Reference proteome</keyword>
<organism evidence="1 2">
    <name type="scientific">Haloactinospora alba</name>
    <dbReference type="NCBI Taxonomy" id="405555"/>
    <lineage>
        <taxon>Bacteria</taxon>
        <taxon>Bacillati</taxon>
        <taxon>Actinomycetota</taxon>
        <taxon>Actinomycetes</taxon>
        <taxon>Streptosporangiales</taxon>
        <taxon>Nocardiopsidaceae</taxon>
        <taxon>Haloactinospora</taxon>
    </lineage>
</organism>
<protein>
    <submittedName>
        <fullName evidence="1">Uncharacterized protein</fullName>
    </submittedName>
</protein>
<name>A0A543NLY3_9ACTN</name>
<dbReference type="Proteomes" id="UP000317422">
    <property type="component" value="Unassembled WGS sequence"/>
</dbReference>
<evidence type="ECO:0000313" key="1">
    <source>
        <dbReference type="EMBL" id="TQN32822.1"/>
    </source>
</evidence>